<keyword evidence="5" id="KW-0862">Zinc</keyword>
<dbReference type="Pfam" id="PF00096">
    <property type="entry name" value="zf-C2H2"/>
    <property type="match status" value="5"/>
</dbReference>
<evidence type="ECO:0000259" key="9">
    <source>
        <dbReference type="PROSITE" id="PS50157"/>
    </source>
</evidence>
<feature type="domain" description="C2H2-type" evidence="9">
    <location>
        <begin position="429"/>
        <end position="456"/>
    </location>
</feature>
<dbReference type="InterPro" id="IPR036236">
    <property type="entry name" value="Znf_C2H2_sf"/>
</dbReference>
<feature type="domain" description="C2H2-type" evidence="9">
    <location>
        <begin position="667"/>
        <end position="694"/>
    </location>
</feature>
<evidence type="ECO:0000313" key="11">
    <source>
        <dbReference type="Proteomes" id="UP000235965"/>
    </source>
</evidence>
<feature type="domain" description="C2H2-type" evidence="9">
    <location>
        <begin position="487"/>
        <end position="514"/>
    </location>
</feature>
<dbReference type="InterPro" id="IPR050331">
    <property type="entry name" value="Zinc_finger"/>
</dbReference>
<dbReference type="AlphaFoldDB" id="A0A2J7REF9"/>
<dbReference type="InParanoid" id="A0A2J7REF9"/>
<keyword evidence="3" id="KW-0677">Repeat</keyword>
<sequence length="852" mass="94958">MSDRKLESIDCEFWSVNGIRWRSGMAHLLFETLGGAPVDSQAALTVQSVLDPPTLSSEHLPGATVLVSRPPNAITLDEEDVFQCGKCKKQFTSFCLFMSHKKEHAVSGEQLSGSRLKPLVPSNLRLSLDGGQQEGDERGGNTYAHTLQERDGAEVGQPVILSDSDILSFSIDHGALNISTGTHVLPSLSHVIQTGTFLTSGESSSSLKSLSGVGTSGNFNVTTLEGQPIILTEGTFIAPGGIQQQQQSDAELSDGNSKIVEYTSNTETNLEFLNTTTGTVEFTTQDIVAQQSQPTTGDGEVLLNSIVEPQEPQQIKAEDSTDIQQTTKTLKLRCRYCSKQFAKNFDLQQHLRSHTGEKPFQCVVCGRAFSQKSNVKKHMATHKVWPQGLNRTLPEEPIQPVARRDAGASSDKDSDHSNLEVELMVDRAYVCQYCSTRFESYFELKTHMKQHSHQKVYKCIQKNCHQTFSDLDTFVSHTRFHSSEVLYRCHVCSKQFHTLADLGIHHYSHNTKTAPPKIGSRFYRCVKCKSKFSSPESLDHHMAISTHSYPCPHCGKVFACERYLRRHLPTHGTAQSFTCQQCGKGFRTEQYLNTHMLTHSTHKPHVCQHCPAAFNRKDKLVRHLLIHQSVKKFKCPFRSYLGCPKEFNRQDKLKLHILTHSSVRPSLQCKICNKTFQRQTQLRQHDRTHHQVSPHTCENCGMGFKKKVSLAAHECNHSQEQMDEVGVTLESNLRRTQTHSQLQQGARRGIRKARLRGHIKETPQTEETTKTGDNVPTIEIIVMPVPVSLEQHAASDGSTGAGGSGSERGGVYRVVFPGESKLQTVFHAQDGIAVNQCSQQQDQEVPVASTTL</sequence>
<accession>A0A2J7REF9</accession>
<evidence type="ECO:0000256" key="3">
    <source>
        <dbReference type="ARBA" id="ARBA00022737"/>
    </source>
</evidence>
<gene>
    <name evidence="10" type="ORF">B7P43_G01306</name>
</gene>
<dbReference type="FunFam" id="3.30.160.60:FF:001397">
    <property type="entry name" value="Datilografo, isoform A"/>
    <property type="match status" value="1"/>
</dbReference>
<dbReference type="PANTHER" id="PTHR16515">
    <property type="entry name" value="PR DOMAIN ZINC FINGER PROTEIN"/>
    <property type="match status" value="1"/>
</dbReference>
<dbReference type="PROSITE" id="PS00028">
    <property type="entry name" value="ZINC_FINGER_C2H2_1"/>
    <property type="match status" value="12"/>
</dbReference>
<dbReference type="EMBL" id="NEVH01005277">
    <property type="protein sequence ID" value="PNF39198.1"/>
    <property type="molecule type" value="Genomic_DNA"/>
</dbReference>
<organism evidence="10 11">
    <name type="scientific">Cryptotermes secundus</name>
    <dbReference type="NCBI Taxonomy" id="105785"/>
    <lineage>
        <taxon>Eukaryota</taxon>
        <taxon>Metazoa</taxon>
        <taxon>Ecdysozoa</taxon>
        <taxon>Arthropoda</taxon>
        <taxon>Hexapoda</taxon>
        <taxon>Insecta</taxon>
        <taxon>Pterygota</taxon>
        <taxon>Neoptera</taxon>
        <taxon>Polyneoptera</taxon>
        <taxon>Dictyoptera</taxon>
        <taxon>Blattodea</taxon>
        <taxon>Blattoidea</taxon>
        <taxon>Termitoidae</taxon>
        <taxon>Kalotermitidae</taxon>
        <taxon>Cryptotermitinae</taxon>
        <taxon>Cryptotermes</taxon>
    </lineage>
</organism>
<feature type="domain" description="C2H2-type" evidence="9">
    <location>
        <begin position="605"/>
        <end position="632"/>
    </location>
</feature>
<feature type="domain" description="C2H2-type" evidence="9">
    <location>
        <begin position="549"/>
        <end position="576"/>
    </location>
</feature>
<dbReference type="Gene3D" id="3.30.160.60">
    <property type="entry name" value="Classic Zinc Finger"/>
    <property type="match status" value="9"/>
</dbReference>
<feature type="domain" description="C2H2-type" evidence="9">
    <location>
        <begin position="332"/>
        <end position="359"/>
    </location>
</feature>
<feature type="domain" description="C2H2-type" evidence="9">
    <location>
        <begin position="457"/>
        <end position="486"/>
    </location>
</feature>
<dbReference type="InterPro" id="IPR013087">
    <property type="entry name" value="Znf_C2H2_type"/>
</dbReference>
<evidence type="ECO:0000256" key="6">
    <source>
        <dbReference type="ARBA" id="ARBA00023125"/>
    </source>
</evidence>
<dbReference type="GO" id="GO:0005634">
    <property type="term" value="C:nucleus"/>
    <property type="evidence" value="ECO:0007669"/>
    <property type="project" value="TreeGrafter"/>
</dbReference>
<dbReference type="Pfam" id="PF13912">
    <property type="entry name" value="zf-C2H2_6"/>
    <property type="match status" value="3"/>
</dbReference>
<dbReference type="FunFam" id="3.30.160.60:FF:000679">
    <property type="entry name" value="Zinc finger protein 341"/>
    <property type="match status" value="1"/>
</dbReference>
<dbReference type="PANTHER" id="PTHR16515:SF49">
    <property type="entry name" value="GASTRULA ZINC FINGER PROTEIN XLCGF49.1-LIKE-RELATED"/>
    <property type="match status" value="1"/>
</dbReference>
<evidence type="ECO:0000256" key="4">
    <source>
        <dbReference type="ARBA" id="ARBA00022771"/>
    </source>
</evidence>
<dbReference type="OrthoDB" id="10064525at2759"/>
<keyword evidence="11" id="KW-1185">Reference proteome</keyword>
<dbReference type="Proteomes" id="UP000235965">
    <property type="component" value="Unassembled WGS sequence"/>
</dbReference>
<comment type="subcellular location">
    <subcellularLocation>
        <location evidence="1">Nucleus</location>
    </subcellularLocation>
</comment>
<dbReference type="STRING" id="105785.A0A2J7REF9"/>
<dbReference type="GO" id="GO:0010468">
    <property type="term" value="P:regulation of gene expression"/>
    <property type="evidence" value="ECO:0007669"/>
    <property type="project" value="TreeGrafter"/>
</dbReference>
<feature type="domain" description="C2H2-type" evidence="9">
    <location>
        <begin position="360"/>
        <end position="382"/>
    </location>
</feature>
<dbReference type="SMART" id="SM00355">
    <property type="entry name" value="ZnF_C2H2"/>
    <property type="match status" value="13"/>
</dbReference>
<evidence type="ECO:0000256" key="7">
    <source>
        <dbReference type="ARBA" id="ARBA00023242"/>
    </source>
</evidence>
<dbReference type="GO" id="GO:0008270">
    <property type="term" value="F:zinc ion binding"/>
    <property type="evidence" value="ECO:0007669"/>
    <property type="project" value="UniProtKB-KW"/>
</dbReference>
<protein>
    <recommendedName>
        <fullName evidence="9">C2H2-type domain-containing protein</fullName>
    </recommendedName>
</protein>
<reference evidence="10 11" key="1">
    <citation type="submission" date="2017-12" db="EMBL/GenBank/DDBJ databases">
        <title>Hemimetabolous genomes reveal molecular basis of termite eusociality.</title>
        <authorList>
            <person name="Harrison M.C."/>
            <person name="Jongepier E."/>
            <person name="Robertson H.M."/>
            <person name="Arning N."/>
            <person name="Bitard-Feildel T."/>
            <person name="Chao H."/>
            <person name="Childers C.P."/>
            <person name="Dinh H."/>
            <person name="Doddapaneni H."/>
            <person name="Dugan S."/>
            <person name="Gowin J."/>
            <person name="Greiner C."/>
            <person name="Han Y."/>
            <person name="Hu H."/>
            <person name="Hughes D.S.T."/>
            <person name="Huylmans A.-K."/>
            <person name="Kemena C."/>
            <person name="Kremer L.P.M."/>
            <person name="Lee S.L."/>
            <person name="Lopez-Ezquerra A."/>
            <person name="Mallet L."/>
            <person name="Monroy-Kuhn J.M."/>
            <person name="Moser A."/>
            <person name="Murali S.C."/>
            <person name="Muzny D.M."/>
            <person name="Otani S."/>
            <person name="Piulachs M.-D."/>
            <person name="Poelchau M."/>
            <person name="Qu J."/>
            <person name="Schaub F."/>
            <person name="Wada-Katsumata A."/>
            <person name="Worley K.C."/>
            <person name="Xie Q."/>
            <person name="Ylla G."/>
            <person name="Poulsen M."/>
            <person name="Gibbs R.A."/>
            <person name="Schal C."/>
            <person name="Richards S."/>
            <person name="Belles X."/>
            <person name="Korb J."/>
            <person name="Bornberg-Bauer E."/>
        </authorList>
    </citation>
    <scope>NUCLEOTIDE SEQUENCE [LARGE SCALE GENOMIC DNA]</scope>
    <source>
        <tissue evidence="10">Whole body</tissue>
    </source>
</reference>
<dbReference type="SUPFAM" id="SSF57667">
    <property type="entry name" value="beta-beta-alpha zinc fingers"/>
    <property type="match status" value="7"/>
</dbReference>
<keyword evidence="2" id="KW-0479">Metal-binding</keyword>
<evidence type="ECO:0000256" key="2">
    <source>
        <dbReference type="ARBA" id="ARBA00022723"/>
    </source>
</evidence>
<keyword evidence="4 8" id="KW-0863">Zinc-finger</keyword>
<feature type="domain" description="C2H2-type" evidence="9">
    <location>
        <begin position="577"/>
        <end position="604"/>
    </location>
</feature>
<dbReference type="PROSITE" id="PS50157">
    <property type="entry name" value="ZINC_FINGER_C2H2_2"/>
    <property type="match status" value="13"/>
</dbReference>
<evidence type="ECO:0000313" key="10">
    <source>
        <dbReference type="EMBL" id="PNF39198.1"/>
    </source>
</evidence>
<evidence type="ECO:0000256" key="8">
    <source>
        <dbReference type="PROSITE-ProRule" id="PRU00042"/>
    </source>
</evidence>
<evidence type="ECO:0000256" key="1">
    <source>
        <dbReference type="ARBA" id="ARBA00004123"/>
    </source>
</evidence>
<name>A0A2J7REF9_9NEOP</name>
<feature type="domain" description="C2H2-type" evidence="9">
    <location>
        <begin position="633"/>
        <end position="665"/>
    </location>
</feature>
<comment type="caution">
    <text evidence="10">The sequence shown here is derived from an EMBL/GenBank/DDBJ whole genome shotgun (WGS) entry which is preliminary data.</text>
</comment>
<feature type="domain" description="C2H2-type" evidence="9">
    <location>
        <begin position="523"/>
        <end position="552"/>
    </location>
</feature>
<feature type="domain" description="C2H2-type" evidence="9">
    <location>
        <begin position="695"/>
        <end position="722"/>
    </location>
</feature>
<evidence type="ECO:0000256" key="5">
    <source>
        <dbReference type="ARBA" id="ARBA00022833"/>
    </source>
</evidence>
<keyword evidence="7" id="KW-0539">Nucleus</keyword>
<feature type="domain" description="C2H2-type" evidence="9">
    <location>
        <begin position="82"/>
        <end position="109"/>
    </location>
</feature>
<keyword evidence="6" id="KW-0238">DNA-binding</keyword>
<proteinExistence type="predicted"/>